<dbReference type="EMBL" id="CAADEX010000042">
    <property type="protein sequence ID" value="VFJ53343.1"/>
    <property type="molecule type" value="Genomic_DNA"/>
</dbReference>
<dbReference type="AlphaFoldDB" id="A0A450RXX6"/>
<protein>
    <submittedName>
        <fullName evidence="1">Uncharacterized protein</fullName>
    </submittedName>
</protein>
<dbReference type="EMBL" id="CAADEY010000007">
    <property type="protein sequence ID" value="VFJ43980.1"/>
    <property type="molecule type" value="Genomic_DNA"/>
</dbReference>
<evidence type="ECO:0000313" key="2">
    <source>
        <dbReference type="EMBL" id="VFJ53343.1"/>
    </source>
</evidence>
<proteinExistence type="predicted"/>
<evidence type="ECO:0000313" key="1">
    <source>
        <dbReference type="EMBL" id="VFJ43980.1"/>
    </source>
</evidence>
<reference evidence="1" key="1">
    <citation type="submission" date="2019-02" db="EMBL/GenBank/DDBJ databases">
        <authorList>
            <person name="Gruber-Vodicka R. H."/>
            <person name="Seah K. B. B."/>
        </authorList>
    </citation>
    <scope>NUCLEOTIDE SEQUENCE</scope>
    <source>
        <strain evidence="1">BECK_DK161</strain>
        <strain evidence="2">BECK_DK47</strain>
    </source>
</reference>
<gene>
    <name evidence="2" type="ORF">BECKDK2373B_GA0170837_10423</name>
    <name evidence="1" type="ORF">BECKDK2373C_GA0170839_10073</name>
</gene>
<accession>A0A450RXX6</accession>
<sequence length="65" mass="7238">MNRAPSSLSFLCELLNSVSFYPAIRQHGFRSQIYKPQKFPITVSPPGDTMAASFRNMKTKTASGK</sequence>
<name>A0A450RXX6_9GAMM</name>
<organism evidence="1">
    <name type="scientific">Candidatus Kentrum sp. DK</name>
    <dbReference type="NCBI Taxonomy" id="2126562"/>
    <lineage>
        <taxon>Bacteria</taxon>
        <taxon>Pseudomonadati</taxon>
        <taxon>Pseudomonadota</taxon>
        <taxon>Gammaproteobacteria</taxon>
        <taxon>Candidatus Kentrum</taxon>
    </lineage>
</organism>